<dbReference type="SUPFAM" id="SSF81321">
    <property type="entry name" value="Family A G protein-coupled receptor-like"/>
    <property type="match status" value="1"/>
</dbReference>
<dbReference type="GO" id="GO:0005886">
    <property type="term" value="C:plasma membrane"/>
    <property type="evidence" value="ECO:0007669"/>
    <property type="project" value="TreeGrafter"/>
</dbReference>
<proteinExistence type="inferred from homology"/>
<feature type="transmembrane region" description="Helical" evidence="9">
    <location>
        <begin position="6"/>
        <end position="25"/>
    </location>
</feature>
<accession>A0A8S3ZQL1</accession>
<comment type="caution">
    <text evidence="11">The sequence shown here is derived from an EMBL/GenBank/DDBJ whole genome shotgun (WGS) entry which is preliminary data.</text>
</comment>
<gene>
    <name evidence="11" type="ORF">CUNI_LOCUS14319</name>
</gene>
<keyword evidence="12" id="KW-1185">Reference proteome</keyword>
<dbReference type="Pfam" id="PF10324">
    <property type="entry name" value="7TM_GPCR_Srw"/>
    <property type="match status" value="1"/>
</dbReference>
<evidence type="ECO:0000313" key="11">
    <source>
        <dbReference type="EMBL" id="CAG5128761.1"/>
    </source>
</evidence>
<feature type="transmembrane region" description="Helical" evidence="9">
    <location>
        <begin position="37"/>
        <end position="57"/>
    </location>
</feature>
<feature type="domain" description="G-protein coupled receptors family 1 profile" evidence="10">
    <location>
        <begin position="16"/>
        <end position="293"/>
    </location>
</feature>
<dbReference type="Gene3D" id="1.20.1070.10">
    <property type="entry name" value="Rhodopsin 7-helix transmembrane proteins"/>
    <property type="match status" value="1"/>
</dbReference>
<comment type="similarity">
    <text evidence="8">Belongs to the G-protein coupled receptor 1 family.</text>
</comment>
<evidence type="ECO:0000256" key="2">
    <source>
        <dbReference type="ARBA" id="ARBA00022692"/>
    </source>
</evidence>
<evidence type="ECO:0000256" key="7">
    <source>
        <dbReference type="ARBA" id="ARBA00023224"/>
    </source>
</evidence>
<dbReference type="PROSITE" id="PS00237">
    <property type="entry name" value="G_PROTEIN_RECEP_F1_1"/>
    <property type="match status" value="1"/>
</dbReference>
<reference evidence="11" key="1">
    <citation type="submission" date="2021-04" db="EMBL/GenBank/DDBJ databases">
        <authorList>
            <consortium name="Molecular Ecology Group"/>
        </authorList>
    </citation>
    <scope>NUCLEOTIDE SEQUENCE</scope>
</reference>
<feature type="transmembrane region" description="Helical" evidence="9">
    <location>
        <begin position="181"/>
        <end position="200"/>
    </location>
</feature>
<comment type="subcellular location">
    <subcellularLocation>
        <location evidence="1">Membrane</location>
        <topology evidence="1">Multi-pass membrane protein</topology>
    </subcellularLocation>
</comment>
<feature type="transmembrane region" description="Helical" evidence="9">
    <location>
        <begin position="77"/>
        <end position="99"/>
    </location>
</feature>
<keyword evidence="5 9" id="KW-0472">Membrane</keyword>
<organism evidence="11 12">
    <name type="scientific">Candidula unifasciata</name>
    <dbReference type="NCBI Taxonomy" id="100452"/>
    <lineage>
        <taxon>Eukaryota</taxon>
        <taxon>Metazoa</taxon>
        <taxon>Spiralia</taxon>
        <taxon>Lophotrochozoa</taxon>
        <taxon>Mollusca</taxon>
        <taxon>Gastropoda</taxon>
        <taxon>Heterobranchia</taxon>
        <taxon>Euthyneura</taxon>
        <taxon>Panpulmonata</taxon>
        <taxon>Eupulmonata</taxon>
        <taxon>Stylommatophora</taxon>
        <taxon>Helicina</taxon>
        <taxon>Helicoidea</taxon>
        <taxon>Geomitridae</taxon>
        <taxon>Candidula</taxon>
    </lineage>
</organism>
<dbReference type="PROSITE" id="PS50262">
    <property type="entry name" value="G_PROTEIN_RECEP_F1_2"/>
    <property type="match status" value="1"/>
</dbReference>
<keyword evidence="4 8" id="KW-0297">G-protein coupled receptor</keyword>
<dbReference type="AlphaFoldDB" id="A0A8S3ZQL1"/>
<dbReference type="SMART" id="SM01381">
    <property type="entry name" value="7TM_GPCR_Srsx"/>
    <property type="match status" value="1"/>
</dbReference>
<evidence type="ECO:0000256" key="4">
    <source>
        <dbReference type="ARBA" id="ARBA00023040"/>
    </source>
</evidence>
<dbReference type="EMBL" id="CAJHNH020003208">
    <property type="protein sequence ID" value="CAG5128761.1"/>
    <property type="molecule type" value="Genomic_DNA"/>
</dbReference>
<keyword evidence="7 8" id="KW-0807">Transducer</keyword>
<name>A0A8S3ZQL1_9EUPU</name>
<keyword evidence="2 8" id="KW-0812">Transmembrane</keyword>
<sequence>MDFVLTFTISNIGIVTNILVIVVFAKQGFKESVNISMTTIAIWDLLKCLAGAMQRMAGPMSTWSAADAESWTNIGVVVFNYLICYSSYITSVLAAYVAVERCLCVCIPFKVKWLLTPKVVFTVSTVISFTVLGLFVVMWGIYDIVWVYNRKYNCTVAVYVNNKFYFDNEYPLFQYYNLSGILWPLISFVVIVVCTLIIMYKLKQSFKFRSLQADVKLKAGNQLSTRDKQVVKMLLVIVGVYVVSLSPRISHYLAKYIVHEFYFLRLYHNFFVFICYFLWLFDLINGACNFFVFFAMSSSFRKTFYGLFRKHIPKLSNSNTQTSEVDAF</sequence>
<feature type="transmembrane region" description="Helical" evidence="9">
    <location>
        <begin position="230"/>
        <end position="250"/>
    </location>
</feature>
<keyword evidence="3 9" id="KW-1133">Transmembrane helix</keyword>
<evidence type="ECO:0000256" key="9">
    <source>
        <dbReference type="SAM" id="Phobius"/>
    </source>
</evidence>
<evidence type="ECO:0000259" key="10">
    <source>
        <dbReference type="PROSITE" id="PS50262"/>
    </source>
</evidence>
<evidence type="ECO:0000313" key="12">
    <source>
        <dbReference type="Proteomes" id="UP000678393"/>
    </source>
</evidence>
<evidence type="ECO:0000256" key="5">
    <source>
        <dbReference type="ARBA" id="ARBA00023136"/>
    </source>
</evidence>
<feature type="transmembrane region" description="Helical" evidence="9">
    <location>
        <begin position="270"/>
        <end position="295"/>
    </location>
</feature>
<dbReference type="PRINTS" id="PR00237">
    <property type="entry name" value="GPCRRHODOPSN"/>
</dbReference>
<dbReference type="PANTHER" id="PTHR24243">
    <property type="entry name" value="G-PROTEIN COUPLED RECEPTOR"/>
    <property type="match status" value="1"/>
</dbReference>
<evidence type="ECO:0000256" key="6">
    <source>
        <dbReference type="ARBA" id="ARBA00023170"/>
    </source>
</evidence>
<dbReference type="GO" id="GO:0008528">
    <property type="term" value="F:G protein-coupled peptide receptor activity"/>
    <property type="evidence" value="ECO:0007669"/>
    <property type="project" value="InterPro"/>
</dbReference>
<dbReference type="Proteomes" id="UP000678393">
    <property type="component" value="Unassembled WGS sequence"/>
</dbReference>
<dbReference type="InterPro" id="IPR019427">
    <property type="entry name" value="7TM_GPCR_serpentine_rcpt_Srw"/>
</dbReference>
<dbReference type="OrthoDB" id="6126039at2759"/>
<evidence type="ECO:0000256" key="3">
    <source>
        <dbReference type="ARBA" id="ARBA00022989"/>
    </source>
</evidence>
<feature type="transmembrane region" description="Helical" evidence="9">
    <location>
        <begin position="119"/>
        <end position="142"/>
    </location>
</feature>
<dbReference type="PANTHER" id="PTHR24243:SF233">
    <property type="entry name" value="THYROTROPIN-RELEASING HORMONE RECEPTOR"/>
    <property type="match status" value="1"/>
</dbReference>
<keyword evidence="6 8" id="KW-0675">Receptor</keyword>
<dbReference type="InterPro" id="IPR000276">
    <property type="entry name" value="GPCR_Rhodpsn"/>
</dbReference>
<evidence type="ECO:0000256" key="8">
    <source>
        <dbReference type="RuleBase" id="RU000688"/>
    </source>
</evidence>
<protein>
    <recommendedName>
        <fullName evidence="10">G-protein coupled receptors family 1 profile domain-containing protein</fullName>
    </recommendedName>
</protein>
<evidence type="ECO:0000256" key="1">
    <source>
        <dbReference type="ARBA" id="ARBA00004141"/>
    </source>
</evidence>
<dbReference type="InterPro" id="IPR017452">
    <property type="entry name" value="GPCR_Rhodpsn_7TM"/>
</dbReference>